<dbReference type="Proteomes" id="UP001589854">
    <property type="component" value="Unassembled WGS sequence"/>
</dbReference>
<proteinExistence type="predicted"/>
<organism evidence="1 2">
    <name type="scientific">Metabacillus herbersteinensis</name>
    <dbReference type="NCBI Taxonomy" id="283816"/>
    <lineage>
        <taxon>Bacteria</taxon>
        <taxon>Bacillati</taxon>
        <taxon>Bacillota</taxon>
        <taxon>Bacilli</taxon>
        <taxon>Bacillales</taxon>
        <taxon>Bacillaceae</taxon>
        <taxon>Metabacillus</taxon>
    </lineage>
</organism>
<reference evidence="1 2" key="1">
    <citation type="submission" date="2024-09" db="EMBL/GenBank/DDBJ databases">
        <authorList>
            <person name="Sun Q."/>
            <person name="Mori K."/>
        </authorList>
    </citation>
    <scope>NUCLEOTIDE SEQUENCE [LARGE SCALE GENOMIC DNA]</scope>
    <source>
        <strain evidence="1 2">CCM 7228</strain>
    </source>
</reference>
<dbReference type="RefSeq" id="WP_378931661.1">
    <property type="nucleotide sequence ID" value="NZ_JBHLVO010000003.1"/>
</dbReference>
<keyword evidence="2" id="KW-1185">Reference proteome</keyword>
<gene>
    <name evidence="1" type="ORF">ACFFIX_06185</name>
</gene>
<evidence type="ECO:0000313" key="2">
    <source>
        <dbReference type="Proteomes" id="UP001589854"/>
    </source>
</evidence>
<comment type="caution">
    <text evidence="1">The sequence shown here is derived from an EMBL/GenBank/DDBJ whole genome shotgun (WGS) entry which is preliminary data.</text>
</comment>
<sequence>MRILNYSFKKRGNIDFIFDQFPHSVVVFAPIKNYYFIRYVRWDERDPIVLRQDLAAMELEANKHLNCFDWYKRRKAFGK</sequence>
<accession>A0ABV6GBJ6</accession>
<evidence type="ECO:0000313" key="1">
    <source>
        <dbReference type="EMBL" id="MFC0271037.1"/>
    </source>
</evidence>
<dbReference type="EMBL" id="JBHLVO010000003">
    <property type="protein sequence ID" value="MFC0271037.1"/>
    <property type="molecule type" value="Genomic_DNA"/>
</dbReference>
<name>A0ABV6GBJ6_9BACI</name>
<protein>
    <submittedName>
        <fullName evidence="1">Uncharacterized protein</fullName>
    </submittedName>
</protein>